<dbReference type="GO" id="GO:0016787">
    <property type="term" value="F:hydrolase activity"/>
    <property type="evidence" value="ECO:0007669"/>
    <property type="project" value="UniProtKB-KW"/>
</dbReference>
<dbReference type="InterPro" id="IPR036705">
    <property type="entry name" value="Ribosyl_crysJ1_sf"/>
</dbReference>
<dbReference type="Proteomes" id="UP000057043">
    <property type="component" value="Unassembled WGS sequence"/>
</dbReference>
<dbReference type="Gene3D" id="1.10.4080.10">
    <property type="entry name" value="ADP-ribosylation/Crystallin J1"/>
    <property type="match status" value="1"/>
</dbReference>
<feature type="binding site" evidence="3">
    <location>
        <position position="64"/>
    </location>
    <ligand>
        <name>Mg(2+)</name>
        <dbReference type="ChEBI" id="CHEBI:18420"/>
        <label>1</label>
    </ligand>
</feature>
<evidence type="ECO:0000256" key="3">
    <source>
        <dbReference type="PIRSR" id="PIRSR605502-1"/>
    </source>
</evidence>
<gene>
    <name evidence="4" type="ORF">XD72_1435</name>
    <name evidence="5" type="ORF">XE07_0743</name>
</gene>
<keyword evidence="3" id="KW-0460">Magnesium</keyword>
<dbReference type="PANTHER" id="PTHR16222">
    <property type="entry name" value="ADP-RIBOSYLGLYCOHYDROLASE"/>
    <property type="match status" value="1"/>
</dbReference>
<evidence type="ECO:0000256" key="1">
    <source>
        <dbReference type="ARBA" id="ARBA00010702"/>
    </source>
</evidence>
<feature type="binding site" evidence="3">
    <location>
        <position position="269"/>
    </location>
    <ligand>
        <name>Mg(2+)</name>
        <dbReference type="ChEBI" id="CHEBI:18420"/>
        <label>1</label>
    </ligand>
</feature>
<comment type="caution">
    <text evidence="4">The sequence shown here is derived from an EMBL/GenBank/DDBJ whole genome shotgun (WGS) entry which is preliminary data.</text>
</comment>
<accession>A0A101FTL1</accession>
<feature type="binding site" evidence="3">
    <location>
        <position position="268"/>
    </location>
    <ligand>
        <name>Mg(2+)</name>
        <dbReference type="ChEBI" id="CHEBI:18420"/>
        <label>1</label>
    </ligand>
</feature>
<dbReference type="PANTHER" id="PTHR16222:SF24">
    <property type="entry name" value="ADP-RIBOSYLHYDROLASE ARH3"/>
    <property type="match status" value="1"/>
</dbReference>
<dbReference type="Pfam" id="PF03747">
    <property type="entry name" value="ADP_ribosyl_GH"/>
    <property type="match status" value="1"/>
</dbReference>
<dbReference type="PATRIC" id="fig|301375.6.peg.1661"/>
<dbReference type="SUPFAM" id="SSF101478">
    <property type="entry name" value="ADP-ribosylglycohydrolase"/>
    <property type="match status" value="1"/>
</dbReference>
<dbReference type="Proteomes" id="UP000053961">
    <property type="component" value="Unassembled WGS sequence"/>
</dbReference>
<dbReference type="GO" id="GO:0046872">
    <property type="term" value="F:metal ion binding"/>
    <property type="evidence" value="ECO:0007669"/>
    <property type="project" value="UniProtKB-KW"/>
</dbReference>
<dbReference type="AlphaFoldDB" id="A0A101FTL1"/>
<dbReference type="InterPro" id="IPR050792">
    <property type="entry name" value="ADP-ribosylglycohydrolase"/>
</dbReference>
<evidence type="ECO:0000256" key="2">
    <source>
        <dbReference type="ARBA" id="ARBA00022801"/>
    </source>
</evidence>
<evidence type="ECO:0000313" key="4">
    <source>
        <dbReference type="EMBL" id="KUK44179.1"/>
    </source>
</evidence>
<feature type="binding site" evidence="3">
    <location>
        <position position="62"/>
    </location>
    <ligand>
        <name>Mg(2+)</name>
        <dbReference type="ChEBI" id="CHEBI:18420"/>
        <label>1</label>
    </ligand>
</feature>
<comment type="similarity">
    <text evidence="1">Belongs to the ADP-ribosylglycohydrolase family.</text>
</comment>
<evidence type="ECO:0000313" key="6">
    <source>
        <dbReference type="Proteomes" id="UP000053961"/>
    </source>
</evidence>
<dbReference type="EMBL" id="LGFT01000032">
    <property type="protein sequence ID" value="KUK44179.1"/>
    <property type="molecule type" value="Genomic_DNA"/>
</dbReference>
<dbReference type="InterPro" id="IPR005502">
    <property type="entry name" value="Ribosyl_crysJ1"/>
</dbReference>
<evidence type="ECO:0000313" key="7">
    <source>
        <dbReference type="Proteomes" id="UP000057043"/>
    </source>
</evidence>
<reference evidence="6 7" key="2">
    <citation type="journal article" date="2015" name="MBio">
        <title>Genome-Resolved Metagenomic Analysis Reveals Roles for Candidate Phyla and Other Microbial Community Members in Biogeochemical Transformations in Oil Reservoirs.</title>
        <authorList>
            <person name="Hu P."/>
            <person name="Tom L."/>
            <person name="Singh A."/>
            <person name="Thomas B.C."/>
            <person name="Baker B.J."/>
            <person name="Piceno Y.M."/>
            <person name="Andersen G.L."/>
            <person name="Banfield J.F."/>
        </authorList>
    </citation>
    <scope>NUCLEOTIDE SEQUENCE [LARGE SCALE GENOMIC DNA]</scope>
    <source>
        <strain evidence="4">57_489</strain>
    </source>
</reference>
<name>A0A101FTL1_9EURY</name>
<keyword evidence="2 4" id="KW-0378">Hydrolase</keyword>
<sequence>MAAELLDRFRGCMLGVAVGDALGMPVEGLTRDEIAESLGEVREMIAPERDHFHCGLSPGQYTDDTEQTLLLAETIIEAGFFDVERFASKLADWGRCWIADPSKNRGVGWTSRTAIQELLRNRPWQEAGLSTPTCGSAMRTAPIGLVYHCNLDLVARYADQQSRPTHSSKAARAGSIAVAVGVALSLLGFAPPRVLEMAAAFSERVDRDFSRRLLIIKELHKLDPAEALAEIGTSPTVVETVPAAFYCHLNFEPEEALITAASSGGDTDSIASIAGALAGASRGSAWVPDRWLSCLEERERIEAAATDLADVAARICPGI</sequence>
<protein>
    <submittedName>
        <fullName evidence="4">ADP-ribosylglycohydrolase superfamily</fullName>
    </submittedName>
</protein>
<keyword evidence="3" id="KW-0479">Metal-binding</keyword>
<feature type="binding site" evidence="3">
    <location>
        <position position="266"/>
    </location>
    <ligand>
        <name>Mg(2+)</name>
        <dbReference type="ChEBI" id="CHEBI:18420"/>
        <label>1</label>
    </ligand>
</feature>
<feature type="binding site" evidence="3">
    <location>
        <position position="63"/>
    </location>
    <ligand>
        <name>Mg(2+)</name>
        <dbReference type="ChEBI" id="CHEBI:18420"/>
        <label>1</label>
    </ligand>
</feature>
<reference evidence="5" key="1">
    <citation type="journal article" date="2015" name="MBio">
        <title>Genome-resolved metagenomic analysis reveals roles for candidate phyla and other microbial community members in biogeochemical transformations in oil reservoirs.</title>
        <authorList>
            <person name="Hu P."/>
            <person name="Tom L."/>
            <person name="Singh A."/>
            <person name="Thomas B.C."/>
            <person name="Baker B.J."/>
            <person name="Piceno Y.M."/>
            <person name="Andersen G.L."/>
            <person name="Banfield J.F."/>
        </authorList>
    </citation>
    <scope>NUCLEOTIDE SEQUENCE [LARGE SCALE GENOMIC DNA]</scope>
    <source>
        <strain evidence="5">56_747</strain>
    </source>
</reference>
<evidence type="ECO:0000313" key="5">
    <source>
        <dbReference type="EMBL" id="KUK96971.1"/>
    </source>
</evidence>
<comment type="cofactor">
    <cofactor evidence="3">
        <name>Mg(2+)</name>
        <dbReference type="ChEBI" id="CHEBI:18420"/>
    </cofactor>
    <text evidence="3">Binds 2 magnesium ions per subunit.</text>
</comment>
<dbReference type="EMBL" id="LGHB01000006">
    <property type="protein sequence ID" value="KUK96971.1"/>
    <property type="molecule type" value="Genomic_DNA"/>
</dbReference>
<organism evidence="4 7">
    <name type="scientific">Methanothrix harundinacea</name>
    <dbReference type="NCBI Taxonomy" id="301375"/>
    <lineage>
        <taxon>Archaea</taxon>
        <taxon>Methanobacteriati</taxon>
        <taxon>Methanobacteriota</taxon>
        <taxon>Stenosarchaea group</taxon>
        <taxon>Methanomicrobia</taxon>
        <taxon>Methanotrichales</taxon>
        <taxon>Methanotrichaceae</taxon>
        <taxon>Methanothrix</taxon>
    </lineage>
</organism>
<proteinExistence type="inferred from homology"/>